<dbReference type="Gene3D" id="1.10.4020.10">
    <property type="entry name" value="DNA breaking-rejoining enzymes"/>
    <property type="match status" value="1"/>
</dbReference>
<gene>
    <name evidence="5" type="primary">LOC118405035</name>
</gene>
<evidence type="ECO:0000256" key="1">
    <source>
        <dbReference type="PROSITE-ProRule" id="PRU00047"/>
    </source>
</evidence>
<reference evidence="5" key="2">
    <citation type="submission" date="2025-08" db="UniProtKB">
        <authorList>
            <consortium name="RefSeq"/>
        </authorList>
    </citation>
    <scope>IDENTIFICATION</scope>
    <source>
        <strain evidence="5">S238N-H82</strain>
        <tissue evidence="5">Testes</tissue>
    </source>
</reference>
<dbReference type="InterPro" id="IPR003309">
    <property type="entry name" value="SCAN_dom"/>
</dbReference>
<dbReference type="RefSeq" id="XP_035660327.1">
    <property type="nucleotide sequence ID" value="XM_035804434.1"/>
</dbReference>
<keyword evidence="1" id="KW-0863">Zinc-finger</keyword>
<reference evidence="4" key="1">
    <citation type="journal article" date="2020" name="Nat. Ecol. Evol.">
        <title>Deeply conserved synteny resolves early events in vertebrate evolution.</title>
        <authorList>
            <person name="Simakov O."/>
            <person name="Marletaz F."/>
            <person name="Yue J.X."/>
            <person name="O'Connell B."/>
            <person name="Jenkins J."/>
            <person name="Brandt A."/>
            <person name="Calef R."/>
            <person name="Tung C.H."/>
            <person name="Huang T.K."/>
            <person name="Schmutz J."/>
            <person name="Satoh N."/>
            <person name="Yu J.K."/>
            <person name="Putnam N.H."/>
            <person name="Green R.E."/>
            <person name="Rokhsar D.S."/>
        </authorList>
    </citation>
    <scope>NUCLEOTIDE SEQUENCE [LARGE SCALE GENOMIC DNA]</scope>
    <source>
        <strain evidence="4">S238N-H82</strain>
    </source>
</reference>
<evidence type="ECO:0000259" key="3">
    <source>
        <dbReference type="PROSITE" id="PS50804"/>
    </source>
</evidence>
<dbReference type="SUPFAM" id="SSF47353">
    <property type="entry name" value="Retrovirus capsid dimerization domain-like"/>
    <property type="match status" value="1"/>
</dbReference>
<feature type="domain" description="SCAN box" evidence="3">
    <location>
        <begin position="152"/>
        <end position="225"/>
    </location>
</feature>
<dbReference type="OrthoDB" id="10066033at2759"/>
<dbReference type="PROSITE" id="PS50804">
    <property type="entry name" value="SCAN_BOX"/>
    <property type="match status" value="1"/>
</dbReference>
<name>A0A9J7HLF7_BRAFL</name>
<dbReference type="Pfam" id="PF02023">
    <property type="entry name" value="SCAN"/>
    <property type="match status" value="1"/>
</dbReference>
<dbReference type="PANTHER" id="PTHR46888">
    <property type="entry name" value="ZINC KNUCKLE DOMAINCONTAINING PROTEIN-RELATED"/>
    <property type="match status" value="1"/>
</dbReference>
<evidence type="ECO:0000259" key="2">
    <source>
        <dbReference type="PROSITE" id="PS50158"/>
    </source>
</evidence>
<keyword evidence="4" id="KW-1185">Reference proteome</keyword>
<keyword evidence="1" id="KW-0479">Metal-binding</keyword>
<dbReference type="InterPro" id="IPR001878">
    <property type="entry name" value="Znf_CCHC"/>
</dbReference>
<dbReference type="GeneID" id="118405035"/>
<proteinExistence type="predicted"/>
<dbReference type="Proteomes" id="UP000001554">
    <property type="component" value="Chromosome 17"/>
</dbReference>
<accession>A0A9J7HLF7</accession>
<dbReference type="AlphaFoldDB" id="A0A9J7HLF7"/>
<dbReference type="KEGG" id="bfo:118405035"/>
<evidence type="ECO:0000313" key="5">
    <source>
        <dbReference type="RefSeq" id="XP_035660327.1"/>
    </source>
</evidence>
<sequence length="319" mass="36614">MTDTLIEQATKMGLEGPSILEYVEKQQAIERDERARERDAQRKHELELEALKLKQAEIKAVQKQNAEEVKAKTPRLPSFTEGEGIDEYLLRFERFARANHWAENTWASLLSALLTGRALEVYSRLSDDDAKDYKKVKDAILKRYELTEDGFKKKFRSEVPQEGEGPDQYIVRLSSYLNRWIELSDTPKTYEGICDLIIQEQFLDLCPVDLSVHLRERKPKSLEELGKMSEQYLIAHGRGLFEGARPRNPPRTDQVLSGTANVRVVTTSATSRRRCDRCIQNEAEWCGHCFRCGGSNHIARRCWKQGNAARTPPRDEGSS</sequence>
<dbReference type="GO" id="GO:0008270">
    <property type="term" value="F:zinc ion binding"/>
    <property type="evidence" value="ECO:0007669"/>
    <property type="project" value="UniProtKB-KW"/>
</dbReference>
<dbReference type="PROSITE" id="PS50158">
    <property type="entry name" value="ZF_CCHC"/>
    <property type="match status" value="1"/>
</dbReference>
<dbReference type="InterPro" id="IPR038269">
    <property type="entry name" value="SCAN_sf"/>
</dbReference>
<protein>
    <submittedName>
        <fullName evidence="5">Uncharacterized protein LOC118405035</fullName>
    </submittedName>
</protein>
<dbReference type="OMA" id="FITQCHE"/>
<organism evidence="4 5">
    <name type="scientific">Branchiostoma floridae</name>
    <name type="common">Florida lancelet</name>
    <name type="synonym">Amphioxus</name>
    <dbReference type="NCBI Taxonomy" id="7739"/>
    <lineage>
        <taxon>Eukaryota</taxon>
        <taxon>Metazoa</taxon>
        <taxon>Chordata</taxon>
        <taxon>Cephalochordata</taxon>
        <taxon>Leptocardii</taxon>
        <taxon>Amphioxiformes</taxon>
        <taxon>Branchiostomatidae</taxon>
        <taxon>Branchiostoma</taxon>
    </lineage>
</organism>
<dbReference type="GO" id="GO:0003676">
    <property type="term" value="F:nucleic acid binding"/>
    <property type="evidence" value="ECO:0007669"/>
    <property type="project" value="InterPro"/>
</dbReference>
<feature type="domain" description="CCHC-type" evidence="2">
    <location>
        <begin position="289"/>
        <end position="302"/>
    </location>
</feature>
<dbReference type="PANTHER" id="PTHR46888:SF1">
    <property type="entry name" value="RIBONUCLEASE H"/>
    <property type="match status" value="1"/>
</dbReference>
<evidence type="ECO:0000313" key="4">
    <source>
        <dbReference type="Proteomes" id="UP000001554"/>
    </source>
</evidence>
<keyword evidence="1" id="KW-0862">Zinc</keyword>